<dbReference type="Pfam" id="PF13385">
    <property type="entry name" value="Laminin_G_3"/>
    <property type="match status" value="1"/>
</dbReference>
<dbReference type="Gene3D" id="2.60.120.200">
    <property type="match status" value="1"/>
</dbReference>
<dbReference type="SUPFAM" id="SSF49899">
    <property type="entry name" value="Concanavalin A-like lectins/glucanases"/>
    <property type="match status" value="1"/>
</dbReference>
<sequence length="400" mass="43063">MRKIFKTGICIAIAAFACSCNDAEYPVGEVRAFFNESTTDPGVNGGVVSLGTEGVDVQLTVTMTDKVDEESVFKLVMDQSVLDVYNTEQSAGYVMIPAEYCDLGGNIVIPAGEYSSVVTISVDGNLPADLTGIPLGLPLRLEKVSGNVDVTPTSSQYVYALQTVLVNDLAQFNGATGLHAENFNGSYPNAFTIETRFQVSNTGNRNRDVFSSGSVLMRFEDPQSQTGEVAAHSAVQFQGNGGYLNPNPLTGFATNVWQHLAVTWDGSTIRLYYNGSEVANNQFASSVVGEGNFPTVSWMGGGAGGDHGLDTSWWRGCNILFTEARVWSVCRTATQIANNINSVSPDSEGLEGYWRISKATYDEETGSFEDLTGKGHPLVTDVDFVWNEGVSSEDTATEWK</sequence>
<evidence type="ECO:0000256" key="1">
    <source>
        <dbReference type="SAM" id="SignalP"/>
    </source>
</evidence>
<dbReference type="InterPro" id="IPR013728">
    <property type="entry name" value="BT_3987-like_N"/>
</dbReference>
<gene>
    <name evidence="3" type="ORF">IAC23_02205</name>
</gene>
<keyword evidence="1" id="KW-0732">Signal</keyword>
<dbReference type="Gene3D" id="2.60.40.1740">
    <property type="entry name" value="hypothetical protein (bacova_03559)"/>
    <property type="match status" value="1"/>
</dbReference>
<comment type="caution">
    <text evidence="3">The sequence shown here is derived from an EMBL/GenBank/DDBJ whole genome shotgun (WGS) entry which is preliminary data.</text>
</comment>
<reference evidence="3" key="1">
    <citation type="submission" date="2020-10" db="EMBL/GenBank/DDBJ databases">
        <authorList>
            <person name="Gilroy R."/>
        </authorList>
    </citation>
    <scope>NUCLEOTIDE SEQUENCE</scope>
    <source>
        <strain evidence="3">D5-748</strain>
    </source>
</reference>
<evidence type="ECO:0000313" key="3">
    <source>
        <dbReference type="EMBL" id="MBO8444495.1"/>
    </source>
</evidence>
<dbReference type="Proteomes" id="UP000823619">
    <property type="component" value="Unassembled WGS sequence"/>
</dbReference>
<dbReference type="GO" id="GO:0004553">
    <property type="term" value="F:hydrolase activity, hydrolyzing O-glycosyl compounds"/>
    <property type="evidence" value="ECO:0007669"/>
    <property type="project" value="UniProtKB-ARBA"/>
</dbReference>
<dbReference type="Pfam" id="PF08522">
    <property type="entry name" value="BT_3987-like_N"/>
    <property type="match status" value="1"/>
</dbReference>
<feature type="signal peptide" evidence="1">
    <location>
        <begin position="1"/>
        <end position="22"/>
    </location>
</feature>
<evidence type="ECO:0000313" key="4">
    <source>
        <dbReference type="Proteomes" id="UP000823619"/>
    </source>
</evidence>
<proteinExistence type="predicted"/>
<dbReference type="InterPro" id="IPR013320">
    <property type="entry name" value="ConA-like_dom_sf"/>
</dbReference>
<organism evidence="3 4">
    <name type="scientific">Candidatus Cryptobacteroides merdavium</name>
    <dbReference type="NCBI Taxonomy" id="2840769"/>
    <lineage>
        <taxon>Bacteria</taxon>
        <taxon>Pseudomonadati</taxon>
        <taxon>Bacteroidota</taxon>
        <taxon>Bacteroidia</taxon>
        <taxon>Bacteroidales</taxon>
        <taxon>Candidatus Cryptobacteroides</taxon>
    </lineage>
</organism>
<protein>
    <submittedName>
        <fullName evidence="3">DUF1735 domain-containing protein</fullName>
    </submittedName>
</protein>
<reference evidence="3" key="2">
    <citation type="journal article" date="2021" name="PeerJ">
        <title>Extensive microbial diversity within the chicken gut microbiome revealed by metagenomics and culture.</title>
        <authorList>
            <person name="Gilroy R."/>
            <person name="Ravi A."/>
            <person name="Getino M."/>
            <person name="Pursley I."/>
            <person name="Horton D.L."/>
            <person name="Alikhan N.F."/>
            <person name="Baker D."/>
            <person name="Gharbi K."/>
            <person name="Hall N."/>
            <person name="Watson M."/>
            <person name="Adriaenssens E.M."/>
            <person name="Foster-Nyarko E."/>
            <person name="Jarju S."/>
            <person name="Secka A."/>
            <person name="Antonio M."/>
            <person name="Oren A."/>
            <person name="Chaudhuri R.R."/>
            <person name="La Ragione R."/>
            <person name="Hildebrand F."/>
            <person name="Pallen M.J."/>
        </authorList>
    </citation>
    <scope>NUCLEOTIDE SEQUENCE</scope>
    <source>
        <strain evidence="3">D5-748</strain>
    </source>
</reference>
<dbReference type="GO" id="GO:0005975">
    <property type="term" value="P:carbohydrate metabolic process"/>
    <property type="evidence" value="ECO:0007669"/>
    <property type="project" value="UniProtKB-ARBA"/>
</dbReference>
<accession>A0A9D9H806</accession>
<feature type="domain" description="BT-3987-like N-terminal" evidence="2">
    <location>
        <begin position="42"/>
        <end position="147"/>
    </location>
</feature>
<dbReference type="AlphaFoldDB" id="A0A9D9H806"/>
<feature type="chain" id="PRO_5039392132" evidence="1">
    <location>
        <begin position="23"/>
        <end position="400"/>
    </location>
</feature>
<name>A0A9D9H806_9BACT</name>
<dbReference type="EMBL" id="JADIMO010000026">
    <property type="protein sequence ID" value="MBO8444495.1"/>
    <property type="molecule type" value="Genomic_DNA"/>
</dbReference>
<evidence type="ECO:0000259" key="2">
    <source>
        <dbReference type="Pfam" id="PF08522"/>
    </source>
</evidence>
<dbReference type="PROSITE" id="PS51257">
    <property type="entry name" value="PROKAR_LIPOPROTEIN"/>
    <property type="match status" value="1"/>
</dbReference>